<dbReference type="Proteomes" id="UP000317557">
    <property type="component" value="Unassembled WGS sequence"/>
</dbReference>
<dbReference type="OrthoDB" id="9798438at2"/>
<evidence type="ECO:0000313" key="2">
    <source>
        <dbReference type="Proteomes" id="UP000317557"/>
    </source>
</evidence>
<evidence type="ECO:0008006" key="3">
    <source>
        <dbReference type="Google" id="ProtNLM"/>
    </source>
</evidence>
<accession>A0A521AMS5</accession>
<dbReference type="EMBL" id="FXTP01000001">
    <property type="protein sequence ID" value="SMO36061.1"/>
    <property type="molecule type" value="Genomic_DNA"/>
</dbReference>
<evidence type="ECO:0000313" key="1">
    <source>
        <dbReference type="EMBL" id="SMO36061.1"/>
    </source>
</evidence>
<organism evidence="1 2">
    <name type="scientific">Gracilimonas mengyeensis</name>
    <dbReference type="NCBI Taxonomy" id="1302730"/>
    <lineage>
        <taxon>Bacteria</taxon>
        <taxon>Pseudomonadati</taxon>
        <taxon>Balneolota</taxon>
        <taxon>Balneolia</taxon>
        <taxon>Balneolales</taxon>
        <taxon>Balneolaceae</taxon>
        <taxon>Gracilimonas</taxon>
    </lineage>
</organism>
<gene>
    <name evidence="1" type="ORF">SAMN06265219_101242</name>
</gene>
<name>A0A521AMS5_9BACT</name>
<reference evidence="1 2" key="1">
    <citation type="submission" date="2017-05" db="EMBL/GenBank/DDBJ databases">
        <authorList>
            <person name="Varghese N."/>
            <person name="Submissions S."/>
        </authorList>
    </citation>
    <scope>NUCLEOTIDE SEQUENCE [LARGE SCALE GENOMIC DNA]</scope>
    <source>
        <strain evidence="1 2">DSM 21985</strain>
    </source>
</reference>
<keyword evidence="2" id="KW-1185">Reference proteome</keyword>
<sequence length="296" mass="33391">MQISARLGVKNFTYSIVFFCLFCISCADQSKKNDSFDLDSYARIEEPARDEVSGIVKSSREEEVYWVHGDSGTDPKIFPIKKTGKIASQNHKEGVELYDVDNNDWEEIAMDDESNLIVADIGNNCLCRDDLSLIYFPEPGIERKAVGNYQQVYIQYPQAMETSPPDAEAVFYSNDYLYIITKVDVSSQSQLYKLPWPASSNARNSAYTVTHVDGFHFDDTVTAADFSRNGDTLAVLTSSSLWMFTDFEGENFFEGNSKKIRFKADQVESVAFTGQGSVLIAEEEGQLYELPLFELK</sequence>
<dbReference type="RefSeq" id="WP_142452761.1">
    <property type="nucleotide sequence ID" value="NZ_FXTP01000001.1"/>
</dbReference>
<dbReference type="SUPFAM" id="SSF101898">
    <property type="entry name" value="NHL repeat"/>
    <property type="match status" value="1"/>
</dbReference>
<proteinExistence type="predicted"/>
<dbReference type="AlphaFoldDB" id="A0A521AMS5"/>
<protein>
    <recommendedName>
        <fullName evidence="3">ScyD/ScyE family protein</fullName>
    </recommendedName>
</protein>